<evidence type="ECO:0000313" key="9">
    <source>
        <dbReference type="Proteomes" id="UP000254503"/>
    </source>
</evidence>
<accession>A0A376X136</accession>
<feature type="domain" description="ABC transmembrane type-1" evidence="7">
    <location>
        <begin position="1"/>
        <end position="128"/>
    </location>
</feature>
<dbReference type="SUPFAM" id="SSF161098">
    <property type="entry name" value="MetI-like"/>
    <property type="match status" value="1"/>
</dbReference>
<dbReference type="GO" id="GO:0055085">
    <property type="term" value="P:transmembrane transport"/>
    <property type="evidence" value="ECO:0007669"/>
    <property type="project" value="InterPro"/>
</dbReference>
<evidence type="ECO:0000259" key="7">
    <source>
        <dbReference type="PROSITE" id="PS50928"/>
    </source>
</evidence>
<evidence type="ECO:0000313" key="8">
    <source>
        <dbReference type="EMBL" id="STJ54774.1"/>
    </source>
</evidence>
<feature type="transmembrane region" description="Helical" evidence="6">
    <location>
        <begin position="112"/>
        <end position="133"/>
    </location>
</feature>
<dbReference type="Gene3D" id="1.10.3720.10">
    <property type="entry name" value="MetI-like"/>
    <property type="match status" value="1"/>
</dbReference>
<dbReference type="InterPro" id="IPR035906">
    <property type="entry name" value="MetI-like_sf"/>
</dbReference>
<evidence type="ECO:0000256" key="1">
    <source>
        <dbReference type="ARBA" id="ARBA00004429"/>
    </source>
</evidence>
<organism evidence="8 9">
    <name type="scientific">Escherichia coli</name>
    <dbReference type="NCBI Taxonomy" id="562"/>
    <lineage>
        <taxon>Bacteria</taxon>
        <taxon>Pseudomonadati</taxon>
        <taxon>Pseudomonadota</taxon>
        <taxon>Gammaproteobacteria</taxon>
        <taxon>Enterobacterales</taxon>
        <taxon>Enterobacteriaceae</taxon>
        <taxon>Escherichia</taxon>
    </lineage>
</organism>
<keyword evidence="5 6" id="KW-0472">Membrane</keyword>
<evidence type="ECO:0000256" key="2">
    <source>
        <dbReference type="ARBA" id="ARBA00022519"/>
    </source>
</evidence>
<protein>
    <submittedName>
        <fullName evidence="8">ABC transporter permease</fullName>
    </submittedName>
</protein>
<keyword evidence="2" id="KW-1003">Cell membrane</keyword>
<keyword evidence="4 6" id="KW-1133">Transmembrane helix</keyword>
<dbReference type="Proteomes" id="UP000254503">
    <property type="component" value="Unassembled WGS sequence"/>
</dbReference>
<dbReference type="EMBL" id="UGDD01000002">
    <property type="protein sequence ID" value="STJ54774.1"/>
    <property type="molecule type" value="Genomic_DNA"/>
</dbReference>
<proteinExistence type="predicted"/>
<name>A0A376X136_ECOLX</name>
<evidence type="ECO:0000256" key="3">
    <source>
        <dbReference type="ARBA" id="ARBA00022692"/>
    </source>
</evidence>
<evidence type="ECO:0000256" key="5">
    <source>
        <dbReference type="ARBA" id="ARBA00023136"/>
    </source>
</evidence>
<keyword evidence="3 6" id="KW-0812">Transmembrane</keyword>
<sequence length="242" mass="26780">MDRFGIGLGLTLAVKESAFLLWILAAVLSEKWLLQQVIVLDSLGYSRWQCLNWLLLPSVAPALAMAMLAIVAWSLSVVDVAIILGPGNPPTLAVISWQWLTQGDIDQQTKGALASLLLMLLLAAYVLLSYLLWRSWRRTIPRVDGVRKPATPLLPGNTLAIFLPLTGVLCVVLLAILADQSTINSEALINSLTMGWWRHSSLCSCYCCGWNGGHSVASCGYGCPFYYLLCHWWRASTRWRYG</sequence>
<evidence type="ECO:0000256" key="4">
    <source>
        <dbReference type="ARBA" id="ARBA00022989"/>
    </source>
</evidence>
<reference evidence="8 9" key="1">
    <citation type="submission" date="2018-06" db="EMBL/GenBank/DDBJ databases">
        <authorList>
            <consortium name="Pathogen Informatics"/>
            <person name="Doyle S."/>
        </authorList>
    </citation>
    <scope>NUCLEOTIDE SEQUENCE [LARGE SCALE GENOMIC DNA]</scope>
    <source>
        <strain evidence="8 9">NCTC9045</strain>
    </source>
</reference>
<dbReference type="GO" id="GO:0005886">
    <property type="term" value="C:plasma membrane"/>
    <property type="evidence" value="ECO:0007669"/>
    <property type="project" value="UniProtKB-SubCell"/>
</dbReference>
<dbReference type="InterPro" id="IPR000515">
    <property type="entry name" value="MetI-like"/>
</dbReference>
<feature type="transmembrane region" description="Helical" evidence="6">
    <location>
        <begin position="80"/>
        <end position="100"/>
    </location>
</feature>
<dbReference type="PROSITE" id="PS50928">
    <property type="entry name" value="ABC_TM1"/>
    <property type="match status" value="1"/>
</dbReference>
<evidence type="ECO:0000256" key="6">
    <source>
        <dbReference type="SAM" id="Phobius"/>
    </source>
</evidence>
<feature type="transmembrane region" description="Helical" evidence="6">
    <location>
        <begin position="50"/>
        <end position="74"/>
    </location>
</feature>
<feature type="transmembrane region" description="Helical" evidence="6">
    <location>
        <begin position="6"/>
        <end position="29"/>
    </location>
</feature>
<keyword evidence="2" id="KW-0997">Cell inner membrane</keyword>
<gene>
    <name evidence="8" type="primary">ynjC_2</name>
    <name evidence="8" type="ORF">NCTC9045_02679</name>
</gene>
<comment type="subcellular location">
    <subcellularLocation>
        <location evidence="1">Cell inner membrane</location>
        <topology evidence="1">Multi-pass membrane protein</topology>
    </subcellularLocation>
</comment>
<dbReference type="AlphaFoldDB" id="A0A376X136"/>
<feature type="transmembrane region" description="Helical" evidence="6">
    <location>
        <begin position="153"/>
        <end position="178"/>
    </location>
</feature>